<dbReference type="SMART" id="SM00320">
    <property type="entry name" value="WD40"/>
    <property type="match status" value="11"/>
</dbReference>
<dbReference type="Pfam" id="PF00400">
    <property type="entry name" value="WD40"/>
    <property type="match status" value="6"/>
</dbReference>
<dbReference type="PANTHER" id="PTHR13720">
    <property type="entry name" value="WD-40 REPEAT PROTEIN"/>
    <property type="match status" value="1"/>
</dbReference>
<evidence type="ECO:0000256" key="6">
    <source>
        <dbReference type="ARBA" id="ARBA00022846"/>
    </source>
</evidence>
<dbReference type="FunFam" id="2.130.10.10:FF:001320">
    <property type="entry name" value="Predicted protein"/>
    <property type="match status" value="1"/>
</dbReference>
<dbReference type="InterPro" id="IPR020472">
    <property type="entry name" value="WD40_PAC1"/>
</dbReference>
<dbReference type="Proteomes" id="UP001162640">
    <property type="component" value="Unassembled WGS sequence"/>
</dbReference>
<name>A0A9W7AYF2_9STRA</name>
<dbReference type="GO" id="GO:0031514">
    <property type="term" value="C:motile cilium"/>
    <property type="evidence" value="ECO:0007669"/>
    <property type="project" value="UniProtKB-SubCell"/>
</dbReference>
<evidence type="ECO:0000256" key="7">
    <source>
        <dbReference type="ARBA" id="ARBA00023069"/>
    </source>
</evidence>
<evidence type="ECO:0000256" key="3">
    <source>
        <dbReference type="ARBA" id="ARBA00022490"/>
    </source>
</evidence>
<evidence type="ECO:0000256" key="4">
    <source>
        <dbReference type="ARBA" id="ARBA00022574"/>
    </source>
</evidence>
<dbReference type="InterPro" id="IPR011047">
    <property type="entry name" value="Quinoprotein_ADH-like_sf"/>
</dbReference>
<keyword evidence="5" id="KW-0677">Repeat</keyword>
<dbReference type="PANTHER" id="PTHR13720:SF14">
    <property type="entry name" value="CILIA- AND FLAGELLA-ASSOCIATED PROTEIN 52"/>
    <property type="match status" value="1"/>
</dbReference>
<dbReference type="InterPro" id="IPR015943">
    <property type="entry name" value="WD40/YVTN_repeat-like_dom_sf"/>
</dbReference>
<comment type="subcellular location">
    <subcellularLocation>
        <location evidence="1">Cell projection</location>
        <location evidence="1">Cilium</location>
        <location evidence="1">Flagellum</location>
    </subcellularLocation>
    <subcellularLocation>
        <location evidence="2">Cytoplasm</location>
    </subcellularLocation>
</comment>
<dbReference type="PROSITE" id="PS50294">
    <property type="entry name" value="WD_REPEATS_REGION"/>
    <property type="match status" value="3"/>
</dbReference>
<evidence type="ECO:0000256" key="2">
    <source>
        <dbReference type="ARBA" id="ARBA00004496"/>
    </source>
</evidence>
<dbReference type="SUPFAM" id="SSF50998">
    <property type="entry name" value="Quinoprotein alcohol dehydrogenase-like"/>
    <property type="match status" value="1"/>
</dbReference>
<dbReference type="GO" id="GO:0005930">
    <property type="term" value="C:axoneme"/>
    <property type="evidence" value="ECO:0007669"/>
    <property type="project" value="UniProtKB-ARBA"/>
</dbReference>
<keyword evidence="7" id="KW-0969">Cilium</keyword>
<feature type="repeat" description="WD" evidence="11">
    <location>
        <begin position="466"/>
        <end position="488"/>
    </location>
</feature>
<feature type="repeat" description="WD" evidence="11">
    <location>
        <begin position="634"/>
        <end position="668"/>
    </location>
</feature>
<dbReference type="PROSITE" id="PS00678">
    <property type="entry name" value="WD_REPEATS_1"/>
    <property type="match status" value="2"/>
</dbReference>
<feature type="repeat" description="WD" evidence="11">
    <location>
        <begin position="592"/>
        <end position="628"/>
    </location>
</feature>
<evidence type="ECO:0000256" key="11">
    <source>
        <dbReference type="PROSITE-ProRule" id="PRU00221"/>
    </source>
</evidence>
<evidence type="ECO:0000256" key="1">
    <source>
        <dbReference type="ARBA" id="ARBA00004230"/>
    </source>
</evidence>
<comment type="caution">
    <text evidence="12">The sequence shown here is derived from an EMBL/GenBank/DDBJ whole genome shotgun (WGS) entry which is preliminary data.</text>
</comment>
<dbReference type="Gene3D" id="2.130.10.10">
    <property type="entry name" value="YVTN repeat-like/Quinoprotein amine dehydrogenase"/>
    <property type="match status" value="4"/>
</dbReference>
<dbReference type="SUPFAM" id="SSF50978">
    <property type="entry name" value="WD40 repeat-like"/>
    <property type="match status" value="1"/>
</dbReference>
<dbReference type="EMBL" id="BLQM01000224">
    <property type="protein sequence ID" value="GMH76689.1"/>
    <property type="molecule type" value="Genomic_DNA"/>
</dbReference>
<keyword evidence="8" id="KW-0966">Cell projection</keyword>
<dbReference type="AlphaFoldDB" id="A0A9W7AYF2"/>
<reference evidence="13" key="1">
    <citation type="journal article" date="2023" name="Commun. Biol.">
        <title>Genome analysis of Parmales, the sister group of diatoms, reveals the evolutionary specialization of diatoms from phago-mixotrophs to photoautotrophs.</title>
        <authorList>
            <person name="Ban H."/>
            <person name="Sato S."/>
            <person name="Yoshikawa S."/>
            <person name="Yamada K."/>
            <person name="Nakamura Y."/>
            <person name="Ichinomiya M."/>
            <person name="Sato N."/>
            <person name="Blanc-Mathieu R."/>
            <person name="Endo H."/>
            <person name="Kuwata A."/>
            <person name="Ogata H."/>
        </authorList>
    </citation>
    <scope>NUCLEOTIDE SEQUENCE [LARGE SCALE GENOMIC DNA]</scope>
</reference>
<dbReference type="PRINTS" id="PR00320">
    <property type="entry name" value="GPROTEINBRPT"/>
</dbReference>
<dbReference type="InterPro" id="IPR019775">
    <property type="entry name" value="WD40_repeat_CS"/>
</dbReference>
<evidence type="ECO:0000256" key="8">
    <source>
        <dbReference type="ARBA" id="ARBA00023273"/>
    </source>
</evidence>
<dbReference type="InterPro" id="IPR001680">
    <property type="entry name" value="WD40_rpt"/>
</dbReference>
<keyword evidence="3" id="KW-0963">Cytoplasm</keyword>
<dbReference type="PROSITE" id="PS50082">
    <property type="entry name" value="WD_REPEATS_2"/>
    <property type="match status" value="4"/>
</dbReference>
<organism evidence="12 13">
    <name type="scientific">Triparma laevis f. inornata</name>
    <dbReference type="NCBI Taxonomy" id="1714386"/>
    <lineage>
        <taxon>Eukaryota</taxon>
        <taxon>Sar</taxon>
        <taxon>Stramenopiles</taxon>
        <taxon>Ochrophyta</taxon>
        <taxon>Bolidophyceae</taxon>
        <taxon>Parmales</taxon>
        <taxon>Triparmaceae</taxon>
        <taxon>Triparma</taxon>
    </lineage>
</organism>
<sequence length="668" mass="72672">MALADECKELNLESVIGFNGEVPGGLQYTSCGGYVFYPLGSIIVVRNISTGKQAFLEAHTDSVSCICASKDNKYLASGQESYGTTKADVMVWDLQQTIKNCDEGVPSAGGCLIHRLKQHIGKVQAVDFSCDAKYLLTLGGQDDNDLVVWDVEGGYGICGSPAAKDSALCAKWLNNRNDRLVTSGNFHLKVWQVDINAPRIHAMDAKMGSMQRVMQCISITADDEYAYCGTKTGEVLQFRIDRDPIQSYNDPDRIRPTMMGYTRERMSRGVKSVACVVNPSTGNTNVLAGGGDGSITFINPKLNIITGKSAKVSGSVTSLSISPSGMGFYAGTSLSQRYYIDFKTFNAELRGTCHYGEIYDVKFPRGCSDLFITASSQDIRVWNCRLRQELLRIQVPNLTCNTIDMTPSGGAIVSGWSDGKIRAFYPESGKLKFVIGEAHLANVEAADGCTALCVCNDDDLSPPWRIISGGGDGRVRIWKVTNSHQSMLHSMKEHRGRVNSIVCNRDGTQAVSASADGSCIVWDTEKVRNCEEKTRSEERSDELLGLRINALFEPTIFRHVLFHPDESQYLTCGSNFKISYWDSYDGSAIRVIDGGEAEMTSLDITADGDKFASGSGDKTVKVWSYDDGLVLGIGQGHSGAIQKVAFSPDESTIVSVGTEGGIFIWGLP</sequence>
<gene>
    <name evidence="12" type="ORF">TL16_g07164</name>
</gene>
<comment type="similarity">
    <text evidence="9">Belongs to the CFAP52 family.</text>
</comment>
<dbReference type="InterPro" id="IPR050630">
    <property type="entry name" value="WD_repeat_EMAP"/>
</dbReference>
<accession>A0A9W7AYF2</accession>
<evidence type="ECO:0000256" key="5">
    <source>
        <dbReference type="ARBA" id="ARBA00022737"/>
    </source>
</evidence>
<proteinExistence type="inferred from homology"/>
<evidence type="ECO:0000256" key="10">
    <source>
        <dbReference type="ARBA" id="ARBA00029552"/>
    </source>
</evidence>
<protein>
    <recommendedName>
        <fullName evidence="10">Cilia- and flagella-associated protein 52</fullName>
    </recommendedName>
</protein>
<keyword evidence="6" id="KW-0282">Flagellum</keyword>
<feature type="repeat" description="WD" evidence="11">
    <location>
        <begin position="491"/>
        <end position="525"/>
    </location>
</feature>
<keyword evidence="4 11" id="KW-0853">WD repeat</keyword>
<dbReference type="InterPro" id="IPR036322">
    <property type="entry name" value="WD40_repeat_dom_sf"/>
</dbReference>
<evidence type="ECO:0000256" key="9">
    <source>
        <dbReference type="ARBA" id="ARBA00029456"/>
    </source>
</evidence>
<evidence type="ECO:0000313" key="12">
    <source>
        <dbReference type="EMBL" id="GMH76689.1"/>
    </source>
</evidence>
<evidence type="ECO:0000313" key="13">
    <source>
        <dbReference type="Proteomes" id="UP001162640"/>
    </source>
</evidence>